<sequence length="103" mass="11313">MRKTHLVLAAMAVTFSSVSLADLRVSSMSHGAWVTVTEQGQPAANATVSLVNVPQVRQTFQTDENGRVFLPISINNSRSIKFKAVTEEGSVYSRFAFHSDKKQ</sequence>
<feature type="chain" id="PRO_5012525579" evidence="1">
    <location>
        <begin position="22"/>
        <end position="103"/>
    </location>
</feature>
<dbReference type="OrthoDB" id="5816674at2"/>
<feature type="signal peptide" evidence="1">
    <location>
        <begin position="1"/>
        <end position="21"/>
    </location>
</feature>
<gene>
    <name evidence="2" type="ORF">BIT28_23960</name>
</gene>
<protein>
    <submittedName>
        <fullName evidence="2">Uncharacterized protein</fullName>
    </submittedName>
</protein>
<dbReference type="EMBL" id="MJIL01000093">
    <property type="protein sequence ID" value="OLQ71718.1"/>
    <property type="molecule type" value="Genomic_DNA"/>
</dbReference>
<evidence type="ECO:0000313" key="2">
    <source>
        <dbReference type="EMBL" id="OLQ71718.1"/>
    </source>
</evidence>
<dbReference type="Proteomes" id="UP000186905">
    <property type="component" value="Unassembled WGS sequence"/>
</dbReference>
<name>A0A1Q9GBK8_9GAMM</name>
<reference evidence="2 3" key="1">
    <citation type="submission" date="2016-09" db="EMBL/GenBank/DDBJ databases">
        <title>Photobacterium proteolyticum sp. nov. a protease producing bacterium isolated from ocean sediments of Laizhou Bay.</title>
        <authorList>
            <person name="Li Y."/>
        </authorList>
    </citation>
    <scope>NUCLEOTIDE SEQUENCE [LARGE SCALE GENOMIC DNA]</scope>
    <source>
        <strain evidence="2 3">13-12</strain>
    </source>
</reference>
<dbReference type="AlphaFoldDB" id="A0A1Q9GBK8"/>
<evidence type="ECO:0000256" key="1">
    <source>
        <dbReference type="SAM" id="SignalP"/>
    </source>
</evidence>
<keyword evidence="1" id="KW-0732">Signal</keyword>
<accession>A0A1Q9GBK8</accession>
<comment type="caution">
    <text evidence="2">The sequence shown here is derived from an EMBL/GenBank/DDBJ whole genome shotgun (WGS) entry which is preliminary data.</text>
</comment>
<evidence type="ECO:0000313" key="3">
    <source>
        <dbReference type="Proteomes" id="UP000186905"/>
    </source>
</evidence>
<keyword evidence="3" id="KW-1185">Reference proteome</keyword>
<organism evidence="2 3">
    <name type="scientific">Photobacterium proteolyticum</name>
    <dbReference type="NCBI Taxonomy" id="1903952"/>
    <lineage>
        <taxon>Bacteria</taxon>
        <taxon>Pseudomonadati</taxon>
        <taxon>Pseudomonadota</taxon>
        <taxon>Gammaproteobacteria</taxon>
        <taxon>Vibrionales</taxon>
        <taxon>Vibrionaceae</taxon>
        <taxon>Photobacterium</taxon>
    </lineage>
</organism>
<proteinExistence type="predicted"/>
<dbReference type="RefSeq" id="WP_075767293.1">
    <property type="nucleotide sequence ID" value="NZ_MJIL01000093.1"/>
</dbReference>